<dbReference type="NCBIfam" id="TIGR00336">
    <property type="entry name" value="pyrE"/>
    <property type="match status" value="1"/>
</dbReference>
<keyword evidence="5" id="KW-0460">Magnesium</keyword>
<evidence type="ECO:0000313" key="8">
    <source>
        <dbReference type="EMBL" id="VAX25772.1"/>
    </source>
</evidence>
<dbReference type="EMBL" id="UOGE01000110">
    <property type="protein sequence ID" value="VAX25772.1"/>
    <property type="molecule type" value="Genomic_DNA"/>
</dbReference>
<dbReference type="InterPro" id="IPR004467">
    <property type="entry name" value="Or_phspho_trans_dom"/>
</dbReference>
<dbReference type="UniPathway" id="UPA00070">
    <property type="reaction ID" value="UER00119"/>
</dbReference>
<keyword evidence="6" id="KW-0665">Pyrimidine biosynthesis</keyword>
<proteinExistence type="inferred from homology"/>
<sequence length="184" mass="19515">MTDRERLLSAIRKKAYREGDFTLASGKKSDYYIDMKEVTLGAQGSHLIGKEVFDLIKSWDVDAVGGMELGSVPISTAVSVVSAIEGAPLNNFIVRKEAKGHGTGKKIEGKVGEGTRVAIVEDVVSTGGSSIKAIDVLISAGIEIAGVATIVDREMGGREAFESRGIRFEPLFTISEIKSGSKAP</sequence>
<gene>
    <name evidence="8" type="ORF">MNBD_NITROSPINAE02-1822</name>
</gene>
<dbReference type="GO" id="GO:0044205">
    <property type="term" value="P:'de novo' UMP biosynthetic process"/>
    <property type="evidence" value="ECO:0007669"/>
    <property type="project" value="UniProtKB-UniPathway"/>
</dbReference>
<dbReference type="HAMAP" id="MF_01208">
    <property type="entry name" value="PyrE"/>
    <property type="match status" value="1"/>
</dbReference>
<name>A0A3B1CC54_9ZZZZ</name>
<dbReference type="EC" id="2.4.2.10" evidence="2"/>
<dbReference type="GO" id="GO:0004588">
    <property type="term" value="F:orotate phosphoribosyltransferase activity"/>
    <property type="evidence" value="ECO:0007669"/>
    <property type="project" value="UniProtKB-EC"/>
</dbReference>
<dbReference type="InterPro" id="IPR000836">
    <property type="entry name" value="PRTase_dom"/>
</dbReference>
<dbReference type="Gene3D" id="3.40.50.2020">
    <property type="match status" value="1"/>
</dbReference>
<evidence type="ECO:0000256" key="4">
    <source>
        <dbReference type="ARBA" id="ARBA00022679"/>
    </source>
</evidence>
<organism evidence="8">
    <name type="scientific">hydrothermal vent metagenome</name>
    <dbReference type="NCBI Taxonomy" id="652676"/>
    <lineage>
        <taxon>unclassified sequences</taxon>
        <taxon>metagenomes</taxon>
        <taxon>ecological metagenomes</taxon>
    </lineage>
</organism>
<feature type="domain" description="Phosphoribosyltransferase" evidence="7">
    <location>
        <begin position="52"/>
        <end position="154"/>
    </location>
</feature>
<dbReference type="AlphaFoldDB" id="A0A3B1CC54"/>
<evidence type="ECO:0000259" key="7">
    <source>
        <dbReference type="Pfam" id="PF00156"/>
    </source>
</evidence>
<evidence type="ECO:0000256" key="1">
    <source>
        <dbReference type="ARBA" id="ARBA00004889"/>
    </source>
</evidence>
<dbReference type="GO" id="GO:0019856">
    <property type="term" value="P:pyrimidine nucleobase biosynthetic process"/>
    <property type="evidence" value="ECO:0007669"/>
    <property type="project" value="TreeGrafter"/>
</dbReference>
<dbReference type="SUPFAM" id="SSF53271">
    <property type="entry name" value="PRTase-like"/>
    <property type="match status" value="1"/>
</dbReference>
<dbReference type="FunFam" id="3.40.50.2020:FF:000029">
    <property type="entry name" value="Orotate phosphoribosyltransferase"/>
    <property type="match status" value="1"/>
</dbReference>
<comment type="pathway">
    <text evidence="1">Pyrimidine metabolism; UMP biosynthesis via de novo pathway; UMP from orotate: step 1/2.</text>
</comment>
<dbReference type="PANTHER" id="PTHR19278">
    <property type="entry name" value="OROTATE PHOSPHORIBOSYLTRANSFERASE"/>
    <property type="match status" value="1"/>
</dbReference>
<evidence type="ECO:0000256" key="3">
    <source>
        <dbReference type="ARBA" id="ARBA00022676"/>
    </source>
</evidence>
<dbReference type="PANTHER" id="PTHR19278:SF9">
    <property type="entry name" value="URIDINE 5'-MONOPHOSPHATE SYNTHASE"/>
    <property type="match status" value="1"/>
</dbReference>
<keyword evidence="3 8" id="KW-0328">Glycosyltransferase</keyword>
<dbReference type="InterPro" id="IPR029057">
    <property type="entry name" value="PRTase-like"/>
</dbReference>
<evidence type="ECO:0000256" key="2">
    <source>
        <dbReference type="ARBA" id="ARBA00011971"/>
    </source>
</evidence>
<evidence type="ECO:0000256" key="5">
    <source>
        <dbReference type="ARBA" id="ARBA00022842"/>
    </source>
</evidence>
<reference evidence="8" key="1">
    <citation type="submission" date="2018-06" db="EMBL/GenBank/DDBJ databases">
        <authorList>
            <person name="Zhirakovskaya E."/>
        </authorList>
    </citation>
    <scope>NUCLEOTIDE SEQUENCE</scope>
</reference>
<accession>A0A3B1CC54</accession>
<evidence type="ECO:0000256" key="6">
    <source>
        <dbReference type="ARBA" id="ARBA00022975"/>
    </source>
</evidence>
<dbReference type="InterPro" id="IPR023031">
    <property type="entry name" value="OPRT"/>
</dbReference>
<protein>
    <recommendedName>
        <fullName evidence="2">orotate phosphoribosyltransferase</fullName>
        <ecNumber evidence="2">2.4.2.10</ecNumber>
    </recommendedName>
</protein>
<dbReference type="Pfam" id="PF00156">
    <property type="entry name" value="Pribosyltran"/>
    <property type="match status" value="1"/>
</dbReference>
<dbReference type="CDD" id="cd06223">
    <property type="entry name" value="PRTases_typeI"/>
    <property type="match status" value="1"/>
</dbReference>
<keyword evidence="4 8" id="KW-0808">Transferase</keyword>